<dbReference type="EMBL" id="JBBWYZ010000027">
    <property type="protein sequence ID" value="MEK9514883.1"/>
    <property type="molecule type" value="Genomic_DNA"/>
</dbReference>
<keyword evidence="4" id="KW-1185">Reference proteome</keyword>
<reference evidence="3 4" key="1">
    <citation type="journal article" date="2024" name="Front. Microbiol.">
        <title>Transcriptomic insights into the dominance of two phototrophs throughout the water column of a tropical hypersaline-alkaline crater lake (Dziani Dzaha, Mayotte).</title>
        <authorList>
            <person name="Duperron S."/>
            <person name="Halary S."/>
            <person name="Bouly J.-P."/>
            <person name="Roussel T."/>
            <person name="Hugoni M."/>
            <person name="Bruto M."/>
            <person name="Oger P."/>
            <person name="Duval C."/>
            <person name="Woo A."/>
            <person name="Jezequiel D."/>
            <person name="Ader M."/>
            <person name="Leboulanger C."/>
            <person name="Agogue H."/>
            <person name="Grossi V."/>
            <person name="Trousselier M."/>
            <person name="Bernard C."/>
        </authorList>
    </citation>
    <scope>NUCLEOTIDE SEQUENCE [LARGE SCALE GENOMIC DNA]</scope>
    <source>
        <strain evidence="3 4">PMC 851.14</strain>
    </source>
</reference>
<dbReference type="InterPro" id="IPR011049">
    <property type="entry name" value="Serralysin-like_metalloprot_C"/>
</dbReference>
<evidence type="ECO:0000313" key="3">
    <source>
        <dbReference type="EMBL" id="MEK9514883.1"/>
    </source>
</evidence>
<name>A0ABU9ESF0_LIMFS</name>
<evidence type="ECO:0000256" key="2">
    <source>
        <dbReference type="ARBA" id="ARBA00022525"/>
    </source>
</evidence>
<comment type="caution">
    <text evidence="3">The sequence shown here is derived from an EMBL/GenBank/DDBJ whole genome shotgun (WGS) entry which is preliminary data.</text>
</comment>
<dbReference type="SUPFAM" id="SSF89260">
    <property type="entry name" value="Collagen-binding domain"/>
    <property type="match status" value="2"/>
</dbReference>
<dbReference type="PANTHER" id="PTHR38340:SF1">
    <property type="entry name" value="S-LAYER PROTEIN"/>
    <property type="match status" value="1"/>
</dbReference>
<evidence type="ECO:0000313" key="4">
    <source>
        <dbReference type="Proteomes" id="UP001387447"/>
    </source>
</evidence>
<dbReference type="InterPro" id="IPR050557">
    <property type="entry name" value="RTX_toxin/Mannuronan_C5-epim"/>
</dbReference>
<dbReference type="RefSeq" id="WP_368663274.1">
    <property type="nucleotide sequence ID" value="NZ_JBBWYZ010000027.1"/>
</dbReference>
<dbReference type="PANTHER" id="PTHR38340">
    <property type="entry name" value="S-LAYER PROTEIN"/>
    <property type="match status" value="1"/>
</dbReference>
<accession>A0ABU9ESF0</accession>
<comment type="subcellular location">
    <subcellularLocation>
        <location evidence="1">Secreted</location>
    </subcellularLocation>
</comment>
<dbReference type="PRINTS" id="PR00313">
    <property type="entry name" value="CABNDNGRPT"/>
</dbReference>
<gene>
    <name evidence="3" type="ORF">AAEJ74_25470</name>
</gene>
<dbReference type="Gene3D" id="2.150.10.10">
    <property type="entry name" value="Serralysin-like metalloprotease, C-terminal"/>
    <property type="match status" value="2"/>
</dbReference>
<dbReference type="Pfam" id="PF00353">
    <property type="entry name" value="HemolysinCabind"/>
    <property type="match status" value="2"/>
</dbReference>
<protein>
    <submittedName>
        <fullName evidence="3">Calcium-binding protein</fullName>
    </submittedName>
</protein>
<dbReference type="InterPro" id="IPR018511">
    <property type="entry name" value="Hemolysin-typ_Ca-bd_CS"/>
</dbReference>
<dbReference type="Proteomes" id="UP001387447">
    <property type="component" value="Unassembled WGS sequence"/>
</dbReference>
<evidence type="ECO:0000256" key="1">
    <source>
        <dbReference type="ARBA" id="ARBA00004613"/>
    </source>
</evidence>
<dbReference type="Gene3D" id="2.60.120.380">
    <property type="match status" value="2"/>
</dbReference>
<sequence length="489" mass="52419">MLSDIITENGLDLGIATPGNDFIIVSQLAAEQLAHFSASPFQNAIALLEGDDYLVNDNDAKIIYGNQGNDTIIGGNGNDTIFGGQDNDLLEAGNGNNILFGNFGNDTLIGGPGNDSLYGGAGNDVIIGGPGNSIISGDKGLDTLTGGGGANQFILQSSGADRDIITDFQPGIDKLRLPTGLTFNDLEVRGAGANTEIVRSGEVVAVLNGVMSSSINSNDFITAGQETPPLPPIPMPPISVEPGDTPRTAGDLGVFSGTQTFRDFVGTTDSNDYYRFTLNQVHDVELTLFGMDQNADLELYIGDPKPDGSVEIGDRITWSDNFGTRDDSITRSLGAGTYFVRVFPQANRNIDTRYSLTFEATPTGIVDQAGNTASAALDLGILEGERNFQDFVGTADRNDYYRFTLAGVRDFNLDLFGMRQNADVELYVGQQKLDGSWELGNRITWSDNFGTRDDSITRSLGAGTYFVRVFPQANRNIDTRYSLRLNATP</sequence>
<dbReference type="PROSITE" id="PS00330">
    <property type="entry name" value="HEMOLYSIN_CALCIUM"/>
    <property type="match status" value="1"/>
</dbReference>
<dbReference type="InterPro" id="IPR001343">
    <property type="entry name" value="Hemolysn_Ca-bd"/>
</dbReference>
<keyword evidence="2" id="KW-0964">Secreted</keyword>
<proteinExistence type="predicted"/>
<dbReference type="SUPFAM" id="SSF51120">
    <property type="entry name" value="beta-Roll"/>
    <property type="match status" value="2"/>
</dbReference>
<organism evidence="3 4">
    <name type="scientific">Limnospira fusiformis PMC 851.14</name>
    <dbReference type="NCBI Taxonomy" id="2219512"/>
    <lineage>
        <taxon>Bacteria</taxon>
        <taxon>Bacillati</taxon>
        <taxon>Cyanobacteriota</taxon>
        <taxon>Cyanophyceae</taxon>
        <taxon>Oscillatoriophycideae</taxon>
        <taxon>Oscillatoriales</taxon>
        <taxon>Sirenicapillariaceae</taxon>
        <taxon>Limnospira</taxon>
    </lineage>
</organism>